<dbReference type="RefSeq" id="XP_014672371.1">
    <property type="nucleotide sequence ID" value="XM_014816885.1"/>
</dbReference>
<evidence type="ECO:0000313" key="9">
    <source>
        <dbReference type="Proteomes" id="UP000695022"/>
    </source>
</evidence>
<feature type="domain" description="Homeobox" evidence="8">
    <location>
        <begin position="178"/>
        <end position="238"/>
    </location>
</feature>
<feature type="region of interest" description="Disordered" evidence="7">
    <location>
        <begin position="348"/>
        <end position="371"/>
    </location>
</feature>
<name>A0ABM1EJK0_PRICU</name>
<gene>
    <name evidence="10" type="primary">LOC106812886</name>
</gene>
<dbReference type="PANTHER" id="PTHR46385">
    <property type="entry name" value="PAIRED MESODERM HOMEOBOX PROTEIN 1-RELATED"/>
    <property type="match status" value="1"/>
</dbReference>
<dbReference type="InterPro" id="IPR001356">
    <property type="entry name" value="HD"/>
</dbReference>
<feature type="region of interest" description="Disordered" evidence="7">
    <location>
        <begin position="112"/>
        <end position="187"/>
    </location>
</feature>
<dbReference type="PROSITE" id="PS50071">
    <property type="entry name" value="HOMEOBOX_2"/>
    <property type="match status" value="1"/>
</dbReference>
<evidence type="ECO:0000259" key="8">
    <source>
        <dbReference type="PROSITE" id="PS50071"/>
    </source>
</evidence>
<keyword evidence="2 5" id="KW-0238">DNA-binding</keyword>
<evidence type="ECO:0000256" key="3">
    <source>
        <dbReference type="ARBA" id="ARBA00023155"/>
    </source>
</evidence>
<evidence type="ECO:0000256" key="2">
    <source>
        <dbReference type="ARBA" id="ARBA00023125"/>
    </source>
</evidence>
<dbReference type="InterPro" id="IPR017970">
    <property type="entry name" value="Homeobox_CS"/>
</dbReference>
<keyword evidence="9" id="KW-1185">Reference proteome</keyword>
<organism evidence="9 10">
    <name type="scientific">Priapulus caudatus</name>
    <name type="common">Priapulid worm</name>
    <dbReference type="NCBI Taxonomy" id="37621"/>
    <lineage>
        <taxon>Eukaryota</taxon>
        <taxon>Metazoa</taxon>
        <taxon>Ecdysozoa</taxon>
        <taxon>Scalidophora</taxon>
        <taxon>Priapulida</taxon>
        <taxon>Priapulimorpha</taxon>
        <taxon>Priapulimorphida</taxon>
        <taxon>Priapulidae</taxon>
        <taxon>Priapulus</taxon>
    </lineage>
</organism>
<proteinExistence type="predicted"/>
<feature type="DNA-binding region" description="Homeobox" evidence="5">
    <location>
        <begin position="180"/>
        <end position="239"/>
    </location>
</feature>
<dbReference type="Pfam" id="PF00046">
    <property type="entry name" value="Homeodomain"/>
    <property type="match status" value="1"/>
</dbReference>
<dbReference type="SUPFAM" id="SSF46689">
    <property type="entry name" value="Homeodomain-like"/>
    <property type="match status" value="1"/>
</dbReference>
<dbReference type="SMART" id="SM00389">
    <property type="entry name" value="HOX"/>
    <property type="match status" value="1"/>
</dbReference>
<dbReference type="PROSITE" id="PS00027">
    <property type="entry name" value="HOMEOBOX_1"/>
    <property type="match status" value="1"/>
</dbReference>
<evidence type="ECO:0000256" key="1">
    <source>
        <dbReference type="ARBA" id="ARBA00004123"/>
    </source>
</evidence>
<comment type="subcellular location">
    <subcellularLocation>
        <location evidence="1 5 6">Nucleus</location>
    </subcellularLocation>
</comment>
<dbReference type="CDD" id="cd00086">
    <property type="entry name" value="homeodomain"/>
    <property type="match status" value="1"/>
</dbReference>
<evidence type="ECO:0000256" key="5">
    <source>
        <dbReference type="PROSITE-ProRule" id="PRU00108"/>
    </source>
</evidence>
<dbReference type="Proteomes" id="UP000695022">
    <property type="component" value="Unplaced"/>
</dbReference>
<dbReference type="GeneID" id="106812886"/>
<keyword evidence="4 5" id="KW-0539">Nucleus</keyword>
<evidence type="ECO:0000256" key="7">
    <source>
        <dbReference type="SAM" id="MobiDB-lite"/>
    </source>
</evidence>
<keyword evidence="3 5" id="KW-0371">Homeobox</keyword>
<dbReference type="PANTHER" id="PTHR46385:SF3">
    <property type="entry name" value="PAIRED MESODERM HOMEOBOX PROTEIN 2"/>
    <property type="match status" value="1"/>
</dbReference>
<dbReference type="InterPro" id="IPR009057">
    <property type="entry name" value="Homeodomain-like_sf"/>
</dbReference>
<reference evidence="10" key="1">
    <citation type="submission" date="2025-08" db="UniProtKB">
        <authorList>
            <consortium name="RefSeq"/>
        </authorList>
    </citation>
    <scope>IDENTIFICATION</scope>
</reference>
<evidence type="ECO:0000256" key="6">
    <source>
        <dbReference type="RuleBase" id="RU000682"/>
    </source>
</evidence>
<evidence type="ECO:0000256" key="4">
    <source>
        <dbReference type="ARBA" id="ARBA00023242"/>
    </source>
</evidence>
<accession>A0ABM1EJK0</accession>
<dbReference type="Gene3D" id="1.10.10.60">
    <property type="entry name" value="Homeodomain-like"/>
    <property type="match status" value="1"/>
</dbReference>
<dbReference type="InterPro" id="IPR043378">
    <property type="entry name" value="PRRX1/2"/>
</dbReference>
<evidence type="ECO:0000313" key="10">
    <source>
        <dbReference type="RefSeq" id="XP_014672371.1"/>
    </source>
</evidence>
<sequence length="371" mass="40824">MPGHGYMLDLADSDAARRSVPAAELAGPHHHFFYGADGGAVPHDRYVPKNFTVSRLLDLEESTLPHHHHHHHPHHHRVSSSAADMYGLQKMTAATTTTTTLSSAALLSAADQFRHHHSSSTSHTQEPPPPNMNPCELDGRIHHHSQPTSLARTPSSDRGGSTGGGTIDSAAGESPRSKKQRRNRTTFTSTQLSALERVFERTHYPDAYVREELARRINLSEARVQVWFQNRRAKFRRNERNGACLHRATLLLRPCKLFAFTLQFYSIGNSPDSPDQGPAPPRTLPVTTGDYAGWPGQYVDAGYYKSQQVTSSTQLGYAAYAQHGYGVGVGDGDEDACGMPTPCAQRASRPPVGHRTHEYNHQHSACAEVLP</sequence>
<protein>
    <submittedName>
        <fullName evidence="10">Retinal homeobox protein Rx-like</fullName>
    </submittedName>
</protein>